<feature type="domain" description="C2H2-type" evidence="9">
    <location>
        <begin position="710"/>
        <end position="733"/>
    </location>
</feature>
<feature type="compositionally biased region" description="Low complexity" evidence="8">
    <location>
        <begin position="129"/>
        <end position="145"/>
    </location>
</feature>
<evidence type="ECO:0000259" key="9">
    <source>
        <dbReference type="PROSITE" id="PS50157"/>
    </source>
</evidence>
<feature type="compositionally biased region" description="Low complexity" evidence="8">
    <location>
        <begin position="683"/>
        <end position="693"/>
    </location>
</feature>
<feature type="domain" description="C2H2-type" evidence="9">
    <location>
        <begin position="895"/>
        <end position="922"/>
    </location>
</feature>
<feature type="compositionally biased region" description="Basic and acidic residues" evidence="8">
    <location>
        <begin position="694"/>
        <end position="703"/>
    </location>
</feature>
<feature type="domain" description="C2H2-type" evidence="9">
    <location>
        <begin position="531"/>
        <end position="559"/>
    </location>
</feature>
<dbReference type="Gene3D" id="3.30.160.60">
    <property type="entry name" value="Classic Zinc Finger"/>
    <property type="match status" value="7"/>
</dbReference>
<evidence type="ECO:0000256" key="4">
    <source>
        <dbReference type="ARBA" id="ARBA00022771"/>
    </source>
</evidence>
<feature type="region of interest" description="Disordered" evidence="8">
    <location>
        <begin position="220"/>
        <end position="250"/>
    </location>
</feature>
<reference evidence="11" key="2">
    <citation type="submission" date="2025-08" db="UniProtKB">
        <authorList>
            <consortium name="RefSeq"/>
        </authorList>
    </citation>
    <scope>IDENTIFICATION</scope>
    <source>
        <tissue evidence="11">Adult</tissue>
    </source>
</reference>
<dbReference type="Pfam" id="PF00096">
    <property type="entry name" value="zf-C2H2"/>
    <property type="match status" value="2"/>
</dbReference>
<evidence type="ECO:0000313" key="10">
    <source>
        <dbReference type="Proteomes" id="UP001652620"/>
    </source>
</evidence>
<sequence length="1080" mass="122748">MIEPDLDDTHLCIKCSSTIVGLEAYIQHRKTQCTNLNSTAASSKRDHSTTHTVHSEIITTPRAHLDHTYDAFTFAEPESYAKESAHGGKTSKSLSDAYELPYELGADVFFSSLQLQSVQAAGPSTSGKQGLSAPSQPLSSLQQRQQKTDHTVHIGAADEPWMSDAQASGSNVEQQQKSYEVFKPLTFEHESPEASEEEEEDVDVELDEDDDDYDPIADAHANGGKWKPPTMRHSPPVVPETHTGGKWRPEYRPELNVTHAQLTRLSPNWDEAVEELENVEVHEGQHPPAEHTKGKWIPGTKMQRLEYKEEVVELAKSANQAYWCNICCRRLKSKTNYENHLKTGYHRKRAEPERQLEKAALGNIQRVELSKSLLAAALAEPKPTISSSGVVKKRKRRATYIKCQLCKHSMLRHLVGKHLISHYHYRRMQLNPTKSLHMILDNIHSVVLQSPFQCRPCRFYTNTEEMFLQHWSSPTHLDATEGLGKFWCSYCHFECEDNNQMRRHLLSAEHKEVILAINRSVPICISKKLSIDCNRCHQSFRYNAELRRHALLCHPDKELCGTASDGYQSRYKCELCADSFRSKVALQRHEKNKHSISKYFCSICKLEFNTPCKARRHRKTLQHRNCAAAAEKNAGVRRVASTKDVKSCDKCNFVASSEVQAMLHELSHHKGGITMRNTVIAKASSTTSTSKNNKTTEKSQKSKVNEQTKLKCKDCDELFADKAALKAHRDASHPLLCHVCLSCGQSFALAQALGRHTRNCQPKPSTSKASQAQRGTASDWCCDKCDFSAPYESELIFHRLHHTLGPMPKNQIIACPICTKEFRKHSLRCHLRQHTNEKIFACELCEMKFSRRHNLKDHMKTVHNVPAAMPKDPQVSSAGEEITKVKKRKTDGDKFACDICSKAFSSDYMLKKHAASHATLPSENAENTCKYENCKYVAASATLLRVHAASHAKEQLKCNEPSCNYEGKSLLHLKRHSRTHLAPSKWFTCDKCEFKARIKGHLKRHMRTHTGEKPFQCRYCLFRCSTFDNLRKHVLKTGKHPGKFIYECEHCNNVGQKKSFKTNSYHEFQAHNAEMHGKRV</sequence>
<protein>
    <submittedName>
        <fullName evidence="11">Zinc finger protein Xfin</fullName>
    </submittedName>
</protein>
<comment type="subcellular location">
    <subcellularLocation>
        <location evidence="1">Nucleus</location>
    </subcellularLocation>
</comment>
<feature type="domain" description="C2H2-type" evidence="9">
    <location>
        <begin position="840"/>
        <end position="868"/>
    </location>
</feature>
<evidence type="ECO:0000256" key="8">
    <source>
        <dbReference type="SAM" id="MobiDB-lite"/>
    </source>
</evidence>
<keyword evidence="6" id="KW-0539">Nucleus</keyword>
<feature type="region of interest" description="Disordered" evidence="8">
    <location>
        <begin position="121"/>
        <end position="150"/>
    </location>
</feature>
<dbReference type="InterPro" id="IPR036236">
    <property type="entry name" value="Znf_C2H2_sf"/>
</dbReference>
<dbReference type="PANTHER" id="PTHR24376">
    <property type="entry name" value="ZINC FINGER PROTEIN"/>
    <property type="match status" value="1"/>
</dbReference>
<keyword evidence="5" id="KW-0862">Zinc</keyword>
<dbReference type="SMART" id="SM00451">
    <property type="entry name" value="ZnF_U1"/>
    <property type="match status" value="4"/>
</dbReference>
<keyword evidence="2" id="KW-0479">Metal-binding</keyword>
<gene>
    <name evidence="11" type="primary">LOC105228504</name>
</gene>
<feature type="region of interest" description="Disordered" evidence="8">
    <location>
        <begin position="683"/>
        <end position="703"/>
    </location>
</feature>
<dbReference type="PROSITE" id="PS50157">
    <property type="entry name" value="ZINC_FINGER_C2H2_2"/>
    <property type="match status" value="6"/>
</dbReference>
<accession>A0ABM3J0V4</accession>
<evidence type="ECO:0000256" key="6">
    <source>
        <dbReference type="ARBA" id="ARBA00023242"/>
    </source>
</evidence>
<feature type="domain" description="C2H2-type" evidence="9">
    <location>
        <begin position="987"/>
        <end position="1014"/>
    </location>
</feature>
<name>A0ABM3J0V4_BACDO</name>
<evidence type="ECO:0000256" key="3">
    <source>
        <dbReference type="ARBA" id="ARBA00022737"/>
    </source>
</evidence>
<evidence type="ECO:0000256" key="2">
    <source>
        <dbReference type="ARBA" id="ARBA00022723"/>
    </source>
</evidence>
<dbReference type="RefSeq" id="XP_049302860.1">
    <property type="nucleotide sequence ID" value="XM_049446903.1"/>
</dbReference>
<dbReference type="Proteomes" id="UP001652620">
    <property type="component" value="Chromosome 1"/>
</dbReference>
<dbReference type="PANTHER" id="PTHR24376:SF235">
    <property type="entry name" value="C2H2-TYPE DOMAIN-CONTAINING PROTEIN"/>
    <property type="match status" value="1"/>
</dbReference>
<dbReference type="GeneID" id="105228504"/>
<keyword evidence="3" id="KW-0677">Repeat</keyword>
<dbReference type="InterPro" id="IPR013087">
    <property type="entry name" value="Znf_C2H2_type"/>
</dbReference>
<evidence type="ECO:0000313" key="11">
    <source>
        <dbReference type="RefSeq" id="XP_049302860.1"/>
    </source>
</evidence>
<feature type="domain" description="C2H2-type" evidence="9">
    <location>
        <begin position="571"/>
        <end position="599"/>
    </location>
</feature>
<organism evidence="10 11">
    <name type="scientific">Bactrocera dorsalis</name>
    <name type="common">Oriental fruit fly</name>
    <name type="synonym">Dacus dorsalis</name>
    <dbReference type="NCBI Taxonomy" id="27457"/>
    <lineage>
        <taxon>Eukaryota</taxon>
        <taxon>Metazoa</taxon>
        <taxon>Ecdysozoa</taxon>
        <taxon>Arthropoda</taxon>
        <taxon>Hexapoda</taxon>
        <taxon>Insecta</taxon>
        <taxon>Pterygota</taxon>
        <taxon>Neoptera</taxon>
        <taxon>Endopterygota</taxon>
        <taxon>Diptera</taxon>
        <taxon>Brachycera</taxon>
        <taxon>Muscomorpha</taxon>
        <taxon>Tephritoidea</taxon>
        <taxon>Tephritidae</taxon>
        <taxon>Bactrocera</taxon>
        <taxon>Bactrocera</taxon>
    </lineage>
</organism>
<proteinExistence type="predicted"/>
<reference evidence="10" key="1">
    <citation type="submission" date="2025-05" db="UniProtKB">
        <authorList>
            <consortium name="RefSeq"/>
        </authorList>
    </citation>
    <scope>NUCLEOTIDE SEQUENCE [LARGE SCALE GENOMIC DNA]</scope>
</reference>
<dbReference type="InterPro" id="IPR003604">
    <property type="entry name" value="Matrin/U1-like-C_Znf_C2H2"/>
</dbReference>
<evidence type="ECO:0000256" key="7">
    <source>
        <dbReference type="PROSITE-ProRule" id="PRU00042"/>
    </source>
</evidence>
<dbReference type="PROSITE" id="PS00028">
    <property type="entry name" value="ZINC_FINGER_C2H2_1"/>
    <property type="match status" value="7"/>
</dbReference>
<keyword evidence="10" id="KW-1185">Reference proteome</keyword>
<keyword evidence="4 7" id="KW-0863">Zinc-finger</keyword>
<evidence type="ECO:0000256" key="1">
    <source>
        <dbReference type="ARBA" id="ARBA00004123"/>
    </source>
</evidence>
<evidence type="ECO:0000256" key="5">
    <source>
        <dbReference type="ARBA" id="ARBA00022833"/>
    </source>
</evidence>
<dbReference type="SMART" id="SM00355">
    <property type="entry name" value="ZnF_C2H2"/>
    <property type="match status" value="19"/>
</dbReference>
<dbReference type="SUPFAM" id="SSF57667">
    <property type="entry name" value="beta-beta-alpha zinc fingers"/>
    <property type="match status" value="5"/>
</dbReference>